<dbReference type="PANTHER" id="PTHR30469">
    <property type="entry name" value="MULTIDRUG RESISTANCE PROTEIN MDTA"/>
    <property type="match status" value="1"/>
</dbReference>
<feature type="domain" description="CzcB-like alpha-helical hairpin" evidence="2">
    <location>
        <begin position="138"/>
        <end position="192"/>
    </location>
</feature>
<protein>
    <submittedName>
        <fullName evidence="6">Efflux RND transporter periplasmic adaptor subunit</fullName>
    </submittedName>
</protein>
<dbReference type="Gene3D" id="1.10.287.470">
    <property type="entry name" value="Helix hairpin bin"/>
    <property type="match status" value="1"/>
</dbReference>
<dbReference type="InterPro" id="IPR058648">
    <property type="entry name" value="HH_CzcB-like"/>
</dbReference>
<dbReference type="InterPro" id="IPR006143">
    <property type="entry name" value="RND_pump_MFP"/>
</dbReference>
<comment type="caution">
    <text evidence="6">The sequence shown here is derived from an EMBL/GenBank/DDBJ whole genome shotgun (WGS) entry which is preliminary data.</text>
</comment>
<dbReference type="InterPro" id="IPR058627">
    <property type="entry name" value="MdtA-like_C"/>
</dbReference>
<evidence type="ECO:0000256" key="1">
    <source>
        <dbReference type="ARBA" id="ARBA00009477"/>
    </source>
</evidence>
<gene>
    <name evidence="6" type="ORF">GTQ38_02160</name>
</gene>
<name>A0A6L9E7S8_9FLAO</name>
<dbReference type="Pfam" id="PF25967">
    <property type="entry name" value="RND-MFP_C"/>
    <property type="match status" value="1"/>
</dbReference>
<dbReference type="PANTHER" id="PTHR30469:SF15">
    <property type="entry name" value="HLYD FAMILY OF SECRETION PROTEINS"/>
    <property type="match status" value="1"/>
</dbReference>
<comment type="similarity">
    <text evidence="1">Belongs to the membrane fusion protein (MFP) (TC 8.A.1) family.</text>
</comment>
<dbReference type="Proteomes" id="UP000475249">
    <property type="component" value="Unassembled WGS sequence"/>
</dbReference>
<evidence type="ECO:0000259" key="2">
    <source>
        <dbReference type="Pfam" id="PF25893"/>
    </source>
</evidence>
<accession>A0A6L9E7S8</accession>
<dbReference type="GO" id="GO:1990281">
    <property type="term" value="C:efflux pump complex"/>
    <property type="evidence" value="ECO:0007669"/>
    <property type="project" value="TreeGrafter"/>
</dbReference>
<keyword evidence="7" id="KW-1185">Reference proteome</keyword>
<dbReference type="NCBIfam" id="TIGR01730">
    <property type="entry name" value="RND_mfp"/>
    <property type="match status" value="1"/>
</dbReference>
<feature type="domain" description="CusB-like beta-barrel" evidence="3">
    <location>
        <begin position="234"/>
        <end position="306"/>
    </location>
</feature>
<dbReference type="Pfam" id="PF25893">
    <property type="entry name" value="HH_CzcB"/>
    <property type="match status" value="1"/>
</dbReference>
<reference evidence="6 7" key="1">
    <citation type="submission" date="2020-01" db="EMBL/GenBank/DDBJ databases">
        <title>Bacteria diversity of Porities sp.</title>
        <authorList>
            <person name="Wang G."/>
        </authorList>
    </citation>
    <scope>NUCLEOTIDE SEQUENCE [LARGE SCALE GENOMIC DNA]</scope>
    <source>
        <strain evidence="6 7">R33</strain>
    </source>
</reference>
<evidence type="ECO:0000313" key="6">
    <source>
        <dbReference type="EMBL" id="NAS10786.1"/>
    </source>
</evidence>
<dbReference type="EMBL" id="WXYO01000001">
    <property type="protein sequence ID" value="NAS10786.1"/>
    <property type="molecule type" value="Genomic_DNA"/>
</dbReference>
<proteinExistence type="inferred from homology"/>
<feature type="domain" description="CzcB-like barrel-sandwich hybrid" evidence="5">
    <location>
        <begin position="100"/>
        <end position="216"/>
    </location>
</feature>
<dbReference type="Pfam" id="PF25954">
    <property type="entry name" value="Beta-barrel_RND_2"/>
    <property type="match status" value="1"/>
</dbReference>
<evidence type="ECO:0000313" key="7">
    <source>
        <dbReference type="Proteomes" id="UP000475249"/>
    </source>
</evidence>
<evidence type="ECO:0000259" key="3">
    <source>
        <dbReference type="Pfam" id="PF25954"/>
    </source>
</evidence>
<dbReference type="Pfam" id="PF25973">
    <property type="entry name" value="BSH_CzcB"/>
    <property type="match status" value="1"/>
</dbReference>
<dbReference type="RefSeq" id="WP_161433573.1">
    <property type="nucleotide sequence ID" value="NZ_WXYO01000001.1"/>
</dbReference>
<dbReference type="Gene3D" id="2.40.30.170">
    <property type="match status" value="1"/>
</dbReference>
<dbReference type="AlphaFoldDB" id="A0A6L9E7S8"/>
<dbReference type="SUPFAM" id="SSF111369">
    <property type="entry name" value="HlyD-like secretion proteins"/>
    <property type="match status" value="1"/>
</dbReference>
<dbReference type="InterPro" id="IPR058792">
    <property type="entry name" value="Beta-barrel_RND_2"/>
</dbReference>
<dbReference type="GO" id="GO:0015562">
    <property type="term" value="F:efflux transmembrane transporter activity"/>
    <property type="evidence" value="ECO:0007669"/>
    <property type="project" value="TreeGrafter"/>
</dbReference>
<sequence>MKKLSYLLIAGILLSACGAGEQKSMEGLIADGNLDALKSKRQEISEQHKQLGTEIRLLDSVIDALDTNKNFPLVTTFEAKTQEFHHYLDLQGNVSTKQNVLIYPEMAGALVRVYVKEGQRVSKGQLLAKIDDGGVGSVLEQLKTEAALAKTTYERQKRLWDQKIGSEIQFLQAKANYEAIDNSVKSTQSQLSKSTIRAPFSGIIDNVLQDQGTVVSPGTGVAVFRIVNLADMYIEVDVPESYLGGVSKGKPVQVYFPVLDDSVSTQVRETGNFIDPTNRSFRVEIPVPNKNGMVKPNLTARVKINDYTNKEAILVPQSVISENAEGEQYVYTAIDKNEASIAKASKRIIATGKTQGDYVEVLSGINSGEQIIMEGARSVREDQEIRIIQ</sequence>
<evidence type="ECO:0000259" key="5">
    <source>
        <dbReference type="Pfam" id="PF25973"/>
    </source>
</evidence>
<dbReference type="Gene3D" id="2.40.50.100">
    <property type="match status" value="1"/>
</dbReference>
<feature type="domain" description="Multidrug resistance protein MdtA-like C-terminal permuted SH3" evidence="4">
    <location>
        <begin position="312"/>
        <end position="376"/>
    </location>
</feature>
<dbReference type="PROSITE" id="PS51257">
    <property type="entry name" value="PROKAR_LIPOPROTEIN"/>
    <property type="match status" value="1"/>
</dbReference>
<dbReference type="InterPro" id="IPR058647">
    <property type="entry name" value="BSH_CzcB-like"/>
</dbReference>
<organism evidence="6 7">
    <name type="scientific">Poritiphilus flavus</name>
    <dbReference type="NCBI Taxonomy" id="2697053"/>
    <lineage>
        <taxon>Bacteria</taxon>
        <taxon>Pseudomonadati</taxon>
        <taxon>Bacteroidota</taxon>
        <taxon>Flavobacteriia</taxon>
        <taxon>Flavobacteriales</taxon>
        <taxon>Flavobacteriaceae</taxon>
        <taxon>Poritiphilus</taxon>
    </lineage>
</organism>
<dbReference type="Gene3D" id="2.40.420.20">
    <property type="match status" value="1"/>
</dbReference>
<evidence type="ECO:0000259" key="4">
    <source>
        <dbReference type="Pfam" id="PF25967"/>
    </source>
</evidence>